<protein>
    <submittedName>
        <fullName evidence="1">Uncharacterized protein</fullName>
    </submittedName>
</protein>
<dbReference type="AlphaFoldDB" id="A0A4S8IW23"/>
<evidence type="ECO:0000313" key="1">
    <source>
        <dbReference type="EMBL" id="THU53060.1"/>
    </source>
</evidence>
<gene>
    <name evidence="1" type="ORF">C4D60_Mb10t10450</name>
</gene>
<organism evidence="1 2">
    <name type="scientific">Musa balbisiana</name>
    <name type="common">Banana</name>
    <dbReference type="NCBI Taxonomy" id="52838"/>
    <lineage>
        <taxon>Eukaryota</taxon>
        <taxon>Viridiplantae</taxon>
        <taxon>Streptophyta</taxon>
        <taxon>Embryophyta</taxon>
        <taxon>Tracheophyta</taxon>
        <taxon>Spermatophyta</taxon>
        <taxon>Magnoliopsida</taxon>
        <taxon>Liliopsida</taxon>
        <taxon>Zingiberales</taxon>
        <taxon>Musaceae</taxon>
        <taxon>Musa</taxon>
    </lineage>
</organism>
<accession>A0A4S8IW23</accession>
<dbReference type="EMBL" id="PYDT01000008">
    <property type="protein sequence ID" value="THU53060.1"/>
    <property type="molecule type" value="Genomic_DNA"/>
</dbReference>
<proteinExistence type="predicted"/>
<comment type="caution">
    <text evidence="1">The sequence shown here is derived from an EMBL/GenBank/DDBJ whole genome shotgun (WGS) entry which is preliminary data.</text>
</comment>
<keyword evidence="2" id="KW-1185">Reference proteome</keyword>
<reference evidence="1 2" key="1">
    <citation type="journal article" date="2019" name="Nat. Plants">
        <title>Genome sequencing of Musa balbisiana reveals subgenome evolution and function divergence in polyploid bananas.</title>
        <authorList>
            <person name="Yao X."/>
        </authorList>
    </citation>
    <scope>NUCLEOTIDE SEQUENCE [LARGE SCALE GENOMIC DNA]</scope>
    <source>
        <strain evidence="2">cv. DH-PKW</strain>
        <tissue evidence="1">Leaves</tissue>
    </source>
</reference>
<evidence type="ECO:0000313" key="2">
    <source>
        <dbReference type="Proteomes" id="UP000317650"/>
    </source>
</evidence>
<dbReference type="Proteomes" id="UP000317650">
    <property type="component" value="Chromosome 10"/>
</dbReference>
<sequence>MFSPSSSASESSKTIDSAKQILGLEFGKVEGESISKYLGTRELGAIWGKKSSSEQRLEAADRAVEALTVAVGFPLLEADVIPVECFPCETNLSHVSNLQFLIWISVASLLLLYRKFAGYPFRD</sequence>
<name>A0A4S8IW23_MUSBA</name>